<reference evidence="2" key="1">
    <citation type="submission" date="2021-01" db="EMBL/GenBank/DDBJ databases">
        <title>Caligus Genome Assembly.</title>
        <authorList>
            <person name="Gallardo-Escarate C."/>
        </authorList>
    </citation>
    <scope>NUCLEOTIDE SEQUENCE [LARGE SCALE GENOMIC DNA]</scope>
</reference>
<dbReference type="AlphaFoldDB" id="A0A7T8K9D0"/>
<name>A0A7T8K9D0_CALRO</name>
<organism evidence="1 2">
    <name type="scientific">Caligus rogercresseyi</name>
    <name type="common">Sea louse</name>
    <dbReference type="NCBI Taxonomy" id="217165"/>
    <lineage>
        <taxon>Eukaryota</taxon>
        <taxon>Metazoa</taxon>
        <taxon>Ecdysozoa</taxon>
        <taxon>Arthropoda</taxon>
        <taxon>Crustacea</taxon>
        <taxon>Multicrustacea</taxon>
        <taxon>Hexanauplia</taxon>
        <taxon>Copepoda</taxon>
        <taxon>Siphonostomatoida</taxon>
        <taxon>Caligidae</taxon>
        <taxon>Caligus</taxon>
    </lineage>
</organism>
<accession>A0A7T8K9D0</accession>
<dbReference type="Proteomes" id="UP000595437">
    <property type="component" value="Chromosome 8"/>
</dbReference>
<proteinExistence type="predicted"/>
<feature type="non-terminal residue" evidence="1">
    <location>
        <position position="62"/>
    </location>
</feature>
<feature type="non-terminal residue" evidence="1">
    <location>
        <position position="1"/>
    </location>
</feature>
<protein>
    <submittedName>
        <fullName evidence="1">Uncharacterized protein</fullName>
    </submittedName>
</protein>
<sequence length="62" mass="7485">KSLSFFATCSLRLLWKRRLLEKIFFVFTTLGEIQFLKMVDFNFPLNRSAKNFISPMPWHLKM</sequence>
<evidence type="ECO:0000313" key="2">
    <source>
        <dbReference type="Proteomes" id="UP000595437"/>
    </source>
</evidence>
<gene>
    <name evidence="1" type="ORF">FKW44_012206</name>
</gene>
<dbReference type="EMBL" id="CP045897">
    <property type="protein sequence ID" value="QQP51008.1"/>
    <property type="molecule type" value="Genomic_DNA"/>
</dbReference>
<evidence type="ECO:0000313" key="1">
    <source>
        <dbReference type="EMBL" id="QQP51008.1"/>
    </source>
</evidence>
<keyword evidence="2" id="KW-1185">Reference proteome</keyword>